<sequence>MQAIQITENGGPEVLNIQELSLPNPAPGEAQVRLTYAGLNFVDVYQRQGGRQAPRLPAVLGKEGVGVVAALGEGVEGLTVGQRVAFGTAARGAYAQSINLPAWQLAPVPDGVSDEQAAAVMLQGMTAHYLAHSTFELKAGQVAVVHAAAGGVGGLLVQIAARLGATVLATAGSPEKLALARDLGAHLTASYDEFAALAREYGGAHVVYDGVGRATFDAGLDALRVRGLMCLYGAASGAVPPVEPQVLNEKGGLFLTRPSLVYYTQTAEELRWRAADLFAWIAAGELKVRIDQIFPLAQVADAHRYIEGRKTLGKVLLSL</sequence>
<dbReference type="Gene3D" id="3.90.180.10">
    <property type="entry name" value="Medium-chain alcohol dehydrogenases, catalytic domain"/>
    <property type="match status" value="1"/>
</dbReference>
<dbReference type="InterPro" id="IPR020843">
    <property type="entry name" value="ER"/>
</dbReference>
<evidence type="ECO:0000256" key="1">
    <source>
        <dbReference type="ARBA" id="ARBA00022857"/>
    </source>
</evidence>
<reference evidence="4" key="1">
    <citation type="journal article" date="2014" name="Int. J. Syst. Evol. Microbiol.">
        <title>Complete genome sequence of Corynebacterium casei LMG S-19264T (=DSM 44701T), isolated from a smear-ripened cheese.</title>
        <authorList>
            <consortium name="US DOE Joint Genome Institute (JGI-PGF)"/>
            <person name="Walter F."/>
            <person name="Albersmeier A."/>
            <person name="Kalinowski J."/>
            <person name="Ruckert C."/>
        </authorList>
    </citation>
    <scope>NUCLEOTIDE SEQUENCE</scope>
    <source>
        <strain evidence="4">JCM 31311</strain>
    </source>
</reference>
<dbReference type="SUPFAM" id="SSF50129">
    <property type="entry name" value="GroES-like"/>
    <property type="match status" value="1"/>
</dbReference>
<protein>
    <submittedName>
        <fullName evidence="4">Quinone oxidoreductase</fullName>
    </submittedName>
</protein>
<dbReference type="GO" id="GO:0003960">
    <property type="term" value="F:quinone reductase (NADPH) activity"/>
    <property type="evidence" value="ECO:0007669"/>
    <property type="project" value="InterPro"/>
</dbReference>
<proteinExistence type="predicted"/>
<dbReference type="InterPro" id="IPR047618">
    <property type="entry name" value="QOR-like"/>
</dbReference>
<evidence type="ECO:0000313" key="5">
    <source>
        <dbReference type="Proteomes" id="UP000603865"/>
    </source>
</evidence>
<dbReference type="RefSeq" id="WP_189088493.1">
    <property type="nucleotide sequence ID" value="NZ_BMQL01000004.1"/>
</dbReference>
<dbReference type="GO" id="GO:0070402">
    <property type="term" value="F:NADPH binding"/>
    <property type="evidence" value="ECO:0007669"/>
    <property type="project" value="TreeGrafter"/>
</dbReference>
<dbReference type="Pfam" id="PF08240">
    <property type="entry name" value="ADH_N"/>
    <property type="match status" value="1"/>
</dbReference>
<dbReference type="InterPro" id="IPR011032">
    <property type="entry name" value="GroES-like_sf"/>
</dbReference>
<dbReference type="SUPFAM" id="SSF51735">
    <property type="entry name" value="NAD(P)-binding Rossmann-fold domains"/>
    <property type="match status" value="1"/>
</dbReference>
<dbReference type="Proteomes" id="UP000603865">
    <property type="component" value="Unassembled WGS sequence"/>
</dbReference>
<keyword evidence="1" id="KW-0521">NADP</keyword>
<organism evidence="4 5">
    <name type="scientific">Deinococcus ruber</name>
    <dbReference type="NCBI Taxonomy" id="1848197"/>
    <lineage>
        <taxon>Bacteria</taxon>
        <taxon>Thermotogati</taxon>
        <taxon>Deinococcota</taxon>
        <taxon>Deinococci</taxon>
        <taxon>Deinococcales</taxon>
        <taxon>Deinococcaceae</taxon>
        <taxon>Deinococcus</taxon>
    </lineage>
</organism>
<name>A0A918F485_9DEIO</name>
<dbReference type="AlphaFoldDB" id="A0A918F485"/>
<dbReference type="InterPro" id="IPR013149">
    <property type="entry name" value="ADH-like_C"/>
</dbReference>
<dbReference type="InterPro" id="IPR036291">
    <property type="entry name" value="NAD(P)-bd_dom_sf"/>
</dbReference>
<dbReference type="InterPro" id="IPR013154">
    <property type="entry name" value="ADH-like_N"/>
</dbReference>
<dbReference type="Gene3D" id="3.40.50.720">
    <property type="entry name" value="NAD(P)-binding Rossmann-like Domain"/>
    <property type="match status" value="1"/>
</dbReference>
<comment type="caution">
    <text evidence="4">The sequence shown here is derived from an EMBL/GenBank/DDBJ whole genome shotgun (WGS) entry which is preliminary data.</text>
</comment>
<dbReference type="EMBL" id="BMQL01000004">
    <property type="protein sequence ID" value="GGQ99865.1"/>
    <property type="molecule type" value="Genomic_DNA"/>
</dbReference>
<reference evidence="4" key="2">
    <citation type="submission" date="2020-09" db="EMBL/GenBank/DDBJ databases">
        <authorList>
            <person name="Sun Q."/>
            <person name="Ohkuma M."/>
        </authorList>
    </citation>
    <scope>NUCLEOTIDE SEQUENCE</scope>
    <source>
        <strain evidence="4">JCM 31311</strain>
    </source>
</reference>
<dbReference type="CDD" id="cd05286">
    <property type="entry name" value="QOR2"/>
    <property type="match status" value="1"/>
</dbReference>
<dbReference type="Pfam" id="PF00107">
    <property type="entry name" value="ADH_zinc_N"/>
    <property type="match status" value="1"/>
</dbReference>
<keyword evidence="2" id="KW-0560">Oxidoreductase</keyword>
<gene>
    <name evidence="4" type="ORF">GCM10008957_10660</name>
</gene>
<dbReference type="SMART" id="SM00829">
    <property type="entry name" value="PKS_ER"/>
    <property type="match status" value="1"/>
</dbReference>
<feature type="domain" description="Enoyl reductase (ER)" evidence="3">
    <location>
        <begin position="10"/>
        <end position="317"/>
    </location>
</feature>
<keyword evidence="5" id="KW-1185">Reference proteome</keyword>
<dbReference type="PANTHER" id="PTHR48106:SF13">
    <property type="entry name" value="QUINONE OXIDOREDUCTASE-RELATED"/>
    <property type="match status" value="1"/>
</dbReference>
<dbReference type="GO" id="GO:0035925">
    <property type="term" value="F:mRNA 3'-UTR AU-rich region binding"/>
    <property type="evidence" value="ECO:0007669"/>
    <property type="project" value="TreeGrafter"/>
</dbReference>
<dbReference type="GO" id="GO:0005829">
    <property type="term" value="C:cytosol"/>
    <property type="evidence" value="ECO:0007669"/>
    <property type="project" value="TreeGrafter"/>
</dbReference>
<dbReference type="PANTHER" id="PTHR48106">
    <property type="entry name" value="QUINONE OXIDOREDUCTASE PIG3-RELATED"/>
    <property type="match status" value="1"/>
</dbReference>
<evidence type="ECO:0000259" key="3">
    <source>
        <dbReference type="SMART" id="SM00829"/>
    </source>
</evidence>
<accession>A0A918F485</accession>
<evidence type="ECO:0000313" key="4">
    <source>
        <dbReference type="EMBL" id="GGQ99865.1"/>
    </source>
</evidence>
<evidence type="ECO:0000256" key="2">
    <source>
        <dbReference type="ARBA" id="ARBA00023002"/>
    </source>
</evidence>